<dbReference type="Gene3D" id="1.10.560.10">
    <property type="entry name" value="GroEL-like equatorial domain"/>
    <property type="match status" value="1"/>
</dbReference>
<sequence length="106" mass="11843">MTKMPLDPMGGVVMPNDGNALLREIQVQHPTAKSMMEISQTQERRLEMGPPRSAPKQSVDGPLQPVTLSRMLRTVQFEENGQKERDIKKYAKVEKTPGGIIEARVS</sequence>
<proteinExistence type="predicted"/>
<name>L9L9U6_TUPCH</name>
<dbReference type="InParanoid" id="L9L9U6"/>
<keyword evidence="3" id="KW-1185">Reference proteome</keyword>
<evidence type="ECO:0000256" key="1">
    <source>
        <dbReference type="SAM" id="MobiDB-lite"/>
    </source>
</evidence>
<dbReference type="Pfam" id="PF00118">
    <property type="entry name" value="Cpn60_TCP1"/>
    <property type="match status" value="1"/>
</dbReference>
<dbReference type="InterPro" id="IPR027413">
    <property type="entry name" value="GROEL-like_equatorial_sf"/>
</dbReference>
<protein>
    <submittedName>
        <fullName evidence="2">T-complex protein 1 subunit gamma</fullName>
    </submittedName>
</protein>
<dbReference type="InterPro" id="IPR002423">
    <property type="entry name" value="Cpn60/GroEL/TCP-1"/>
</dbReference>
<evidence type="ECO:0000313" key="2">
    <source>
        <dbReference type="EMBL" id="ELW71434.1"/>
    </source>
</evidence>
<dbReference type="SUPFAM" id="SSF48592">
    <property type="entry name" value="GroEL equatorial domain-like"/>
    <property type="match status" value="1"/>
</dbReference>
<accession>L9L9U6</accession>
<dbReference type="STRING" id="246437.L9L9U6"/>
<gene>
    <name evidence="2" type="ORF">TREES_T100019164</name>
</gene>
<evidence type="ECO:0000313" key="3">
    <source>
        <dbReference type="Proteomes" id="UP000011518"/>
    </source>
</evidence>
<dbReference type="EMBL" id="KB320465">
    <property type="protein sequence ID" value="ELW71434.1"/>
    <property type="molecule type" value="Genomic_DNA"/>
</dbReference>
<dbReference type="GO" id="GO:0005524">
    <property type="term" value="F:ATP binding"/>
    <property type="evidence" value="ECO:0007669"/>
    <property type="project" value="InterPro"/>
</dbReference>
<dbReference type="Proteomes" id="UP000011518">
    <property type="component" value="Unassembled WGS sequence"/>
</dbReference>
<feature type="region of interest" description="Disordered" evidence="1">
    <location>
        <begin position="38"/>
        <end position="64"/>
    </location>
</feature>
<dbReference type="AlphaFoldDB" id="L9L9U6"/>
<organism evidence="2 3">
    <name type="scientific">Tupaia chinensis</name>
    <name type="common">Chinese tree shrew</name>
    <name type="synonym">Tupaia belangeri chinensis</name>
    <dbReference type="NCBI Taxonomy" id="246437"/>
    <lineage>
        <taxon>Eukaryota</taxon>
        <taxon>Metazoa</taxon>
        <taxon>Chordata</taxon>
        <taxon>Craniata</taxon>
        <taxon>Vertebrata</taxon>
        <taxon>Euteleostomi</taxon>
        <taxon>Mammalia</taxon>
        <taxon>Eutheria</taxon>
        <taxon>Euarchontoglires</taxon>
        <taxon>Scandentia</taxon>
        <taxon>Tupaiidae</taxon>
        <taxon>Tupaia</taxon>
    </lineage>
</organism>
<reference evidence="3" key="2">
    <citation type="journal article" date="2013" name="Nat. Commun.">
        <title>Genome of the Chinese tree shrew.</title>
        <authorList>
            <person name="Fan Y."/>
            <person name="Huang Z.Y."/>
            <person name="Cao C.C."/>
            <person name="Chen C.S."/>
            <person name="Chen Y.X."/>
            <person name="Fan D.D."/>
            <person name="He J."/>
            <person name="Hou H.L."/>
            <person name="Hu L."/>
            <person name="Hu X.T."/>
            <person name="Jiang X.T."/>
            <person name="Lai R."/>
            <person name="Lang Y.S."/>
            <person name="Liang B."/>
            <person name="Liao S.G."/>
            <person name="Mu D."/>
            <person name="Ma Y.Y."/>
            <person name="Niu Y.Y."/>
            <person name="Sun X.Q."/>
            <person name="Xia J.Q."/>
            <person name="Xiao J."/>
            <person name="Xiong Z.Q."/>
            <person name="Xu L."/>
            <person name="Yang L."/>
            <person name="Zhang Y."/>
            <person name="Zhao W."/>
            <person name="Zhao X.D."/>
            <person name="Zheng Y.T."/>
            <person name="Zhou J.M."/>
            <person name="Zhu Y.B."/>
            <person name="Zhang G.J."/>
            <person name="Wang J."/>
            <person name="Yao Y.G."/>
        </authorList>
    </citation>
    <scope>NUCLEOTIDE SEQUENCE [LARGE SCALE GENOMIC DNA]</scope>
</reference>
<reference evidence="3" key="1">
    <citation type="submission" date="2012-07" db="EMBL/GenBank/DDBJ databases">
        <title>Genome of the Chinese tree shrew, a rising model animal genetically related to primates.</title>
        <authorList>
            <person name="Zhang G."/>
            <person name="Fan Y."/>
            <person name="Yao Y."/>
            <person name="Huang Z."/>
        </authorList>
    </citation>
    <scope>NUCLEOTIDE SEQUENCE [LARGE SCALE GENOMIC DNA]</scope>
</reference>